<dbReference type="EMBL" id="CP117880">
    <property type="protein sequence ID" value="WDF68834.1"/>
    <property type="molecule type" value="Genomic_DNA"/>
</dbReference>
<reference evidence="2 3" key="1">
    <citation type="submission" date="2023-02" db="EMBL/GenBank/DDBJ databases">
        <title>Genome sequence of Sphingobacterium sp. KACC 22765.</title>
        <authorList>
            <person name="Kim S."/>
            <person name="Heo J."/>
            <person name="Kwon S.-W."/>
        </authorList>
    </citation>
    <scope>NUCLEOTIDE SEQUENCE [LARGE SCALE GENOMIC DNA]</scope>
    <source>
        <strain evidence="2 3">KACC 22765</strain>
    </source>
</reference>
<keyword evidence="1" id="KW-0732">Signal</keyword>
<dbReference type="InterPro" id="IPR002591">
    <property type="entry name" value="Phosphodiest/P_Trfase"/>
</dbReference>
<dbReference type="Gene3D" id="3.40.720.10">
    <property type="entry name" value="Alkaline Phosphatase, subunit A"/>
    <property type="match status" value="2"/>
</dbReference>
<evidence type="ECO:0000313" key="3">
    <source>
        <dbReference type="Proteomes" id="UP001221558"/>
    </source>
</evidence>
<dbReference type="PANTHER" id="PTHR10151">
    <property type="entry name" value="ECTONUCLEOTIDE PYROPHOSPHATASE/PHOSPHODIESTERASE"/>
    <property type="match status" value="1"/>
</dbReference>
<keyword evidence="3" id="KW-1185">Reference proteome</keyword>
<feature type="chain" id="PRO_5046487433" evidence="1">
    <location>
        <begin position="25"/>
        <end position="298"/>
    </location>
</feature>
<dbReference type="Pfam" id="PF01663">
    <property type="entry name" value="Phosphodiest"/>
    <property type="match status" value="1"/>
</dbReference>
<dbReference type="Proteomes" id="UP001221558">
    <property type="component" value="Chromosome"/>
</dbReference>
<feature type="signal peptide" evidence="1">
    <location>
        <begin position="1"/>
        <end position="24"/>
    </location>
</feature>
<dbReference type="SUPFAM" id="SSF53649">
    <property type="entry name" value="Alkaline phosphatase-like"/>
    <property type="match status" value="1"/>
</dbReference>
<protein>
    <submittedName>
        <fullName evidence="2">Ectonucleotide pyrophosphatase/phosphodiesterase</fullName>
    </submittedName>
</protein>
<gene>
    <name evidence="2" type="ORF">PQ465_00275</name>
</gene>
<organism evidence="2 3">
    <name type="scientific">Sphingobacterium oryzagri</name>
    <dbReference type="NCBI Taxonomy" id="3025669"/>
    <lineage>
        <taxon>Bacteria</taxon>
        <taxon>Pseudomonadati</taxon>
        <taxon>Bacteroidota</taxon>
        <taxon>Sphingobacteriia</taxon>
        <taxon>Sphingobacteriales</taxon>
        <taxon>Sphingobacteriaceae</taxon>
        <taxon>Sphingobacterium</taxon>
    </lineage>
</organism>
<evidence type="ECO:0000256" key="1">
    <source>
        <dbReference type="SAM" id="SignalP"/>
    </source>
</evidence>
<accession>A0ABY7WNC0</accession>
<dbReference type="CDD" id="cd16018">
    <property type="entry name" value="Enpp"/>
    <property type="match status" value="1"/>
</dbReference>
<evidence type="ECO:0000313" key="2">
    <source>
        <dbReference type="EMBL" id="WDF68834.1"/>
    </source>
</evidence>
<proteinExistence type="predicted"/>
<dbReference type="RefSeq" id="WP_274267564.1">
    <property type="nucleotide sequence ID" value="NZ_CP117880.1"/>
</dbReference>
<sequence>MKKQFLALATLSVFLLCNAQPAAAQIEHVVVIGVDGLSSSGLRNAETPVLDKLIQDGAIAWQARTVLPTVSSPNWATIITGAGPEQHGVLNNDWEVDKQVLTPITQDATKRFPSLFRVIKQQRPGAKLASVYHWDAFGRLYDRAAVDFDRHFSTPDSCVTAFNSYLAQERPTFAFLHLDHVDGAGHQHGHGSAGYLAAIAHADSLIGRVMAAIDKAGIREKTLLLLVSDHGGIDKGHGGTSDEEITVPVLLYGAGVKRGTVITHPTYLYDVAATVAQALKLTLPEACIGRPITQAFGK</sequence>
<dbReference type="InterPro" id="IPR017850">
    <property type="entry name" value="Alkaline_phosphatase_core_sf"/>
</dbReference>
<dbReference type="PANTHER" id="PTHR10151:SF120">
    <property type="entry name" value="BIS(5'-ADENOSYL)-TRIPHOSPHATASE"/>
    <property type="match status" value="1"/>
</dbReference>
<name>A0ABY7WNC0_9SPHI</name>